<dbReference type="EMBL" id="AZBU02000002">
    <property type="protein sequence ID" value="TKR92484.1"/>
    <property type="molecule type" value="Genomic_DNA"/>
</dbReference>
<name>A0A4U5P9C8_STECR</name>
<evidence type="ECO:0000313" key="3">
    <source>
        <dbReference type="Proteomes" id="UP000298663"/>
    </source>
</evidence>
<evidence type="ECO:0000256" key="1">
    <source>
        <dbReference type="SAM" id="MobiDB-lite"/>
    </source>
</evidence>
<organism evidence="2 3">
    <name type="scientific">Steinernema carpocapsae</name>
    <name type="common">Entomopathogenic nematode</name>
    <dbReference type="NCBI Taxonomy" id="34508"/>
    <lineage>
        <taxon>Eukaryota</taxon>
        <taxon>Metazoa</taxon>
        <taxon>Ecdysozoa</taxon>
        <taxon>Nematoda</taxon>
        <taxon>Chromadorea</taxon>
        <taxon>Rhabditida</taxon>
        <taxon>Tylenchina</taxon>
        <taxon>Panagrolaimomorpha</taxon>
        <taxon>Strongyloidoidea</taxon>
        <taxon>Steinernematidae</taxon>
        <taxon>Steinernema</taxon>
    </lineage>
</organism>
<reference evidence="2 3" key="2">
    <citation type="journal article" date="2019" name="G3 (Bethesda)">
        <title>Hybrid Assembly of the Genome of the Entomopathogenic Nematode Steinernema carpocapsae Identifies the X-Chromosome.</title>
        <authorList>
            <person name="Serra L."/>
            <person name="Macchietto M."/>
            <person name="Macias-Munoz A."/>
            <person name="McGill C.J."/>
            <person name="Rodriguez I.M."/>
            <person name="Rodriguez B."/>
            <person name="Murad R."/>
            <person name="Mortazavi A."/>
        </authorList>
    </citation>
    <scope>NUCLEOTIDE SEQUENCE [LARGE SCALE GENOMIC DNA]</scope>
    <source>
        <strain evidence="2 3">ALL</strain>
    </source>
</reference>
<proteinExistence type="predicted"/>
<comment type="caution">
    <text evidence="2">The sequence shown here is derived from an EMBL/GenBank/DDBJ whole genome shotgun (WGS) entry which is preliminary data.</text>
</comment>
<feature type="compositionally biased region" description="Polar residues" evidence="1">
    <location>
        <begin position="134"/>
        <end position="146"/>
    </location>
</feature>
<protein>
    <submittedName>
        <fullName evidence="2">Uncharacterized protein</fullName>
    </submittedName>
</protein>
<evidence type="ECO:0000313" key="2">
    <source>
        <dbReference type="EMBL" id="TKR92484.1"/>
    </source>
</evidence>
<keyword evidence="3" id="KW-1185">Reference proteome</keyword>
<feature type="region of interest" description="Disordered" evidence="1">
    <location>
        <begin position="99"/>
        <end position="146"/>
    </location>
</feature>
<dbReference type="Proteomes" id="UP000298663">
    <property type="component" value="Unassembled WGS sequence"/>
</dbReference>
<gene>
    <name evidence="2" type="ORF">L596_007129</name>
</gene>
<dbReference type="AlphaFoldDB" id="A0A4U5P9C8"/>
<accession>A0A4U5P9C8</accession>
<reference evidence="2 3" key="1">
    <citation type="journal article" date="2015" name="Genome Biol.">
        <title>Comparative genomics of Steinernema reveals deeply conserved gene regulatory networks.</title>
        <authorList>
            <person name="Dillman A.R."/>
            <person name="Macchietto M."/>
            <person name="Porter C.F."/>
            <person name="Rogers A."/>
            <person name="Williams B."/>
            <person name="Antoshechkin I."/>
            <person name="Lee M.M."/>
            <person name="Goodwin Z."/>
            <person name="Lu X."/>
            <person name="Lewis E.E."/>
            <person name="Goodrich-Blair H."/>
            <person name="Stock S.P."/>
            <person name="Adams B.J."/>
            <person name="Sternberg P.W."/>
            <person name="Mortazavi A."/>
        </authorList>
    </citation>
    <scope>NUCLEOTIDE SEQUENCE [LARGE SCALE GENOMIC DNA]</scope>
    <source>
        <strain evidence="2 3">ALL</strain>
    </source>
</reference>
<sequence>MYHFLVETLEFPPTPLSTTNSLACTDNPSIAASSLIGNWKNKSPVLRPSGDSAFGDSIASTCSVDTPELTTPSTCDHGGLSLHSYESLMQIIRCFPFPSPKNSPRSAKRLNRTMSDEETNDRGPPPPHSPSGISFHQSMVGNSRSGYNWNGAKRQIGNSIANVLKQIQ</sequence>